<dbReference type="EMBL" id="CP029551">
    <property type="protein sequence ID" value="AWN38568.1"/>
    <property type="molecule type" value="Genomic_DNA"/>
</dbReference>
<dbReference type="AlphaFoldDB" id="A0A2U8VYP0"/>
<proteinExistence type="predicted"/>
<feature type="region of interest" description="Disordered" evidence="1">
    <location>
        <begin position="185"/>
        <end position="222"/>
    </location>
</feature>
<accession>A0A2U8VYP0</accession>
<evidence type="ECO:0000313" key="3">
    <source>
        <dbReference type="Proteomes" id="UP000246058"/>
    </source>
</evidence>
<organism evidence="2 3">
    <name type="scientific">Methylobacterium radiodurans</name>
    <dbReference type="NCBI Taxonomy" id="2202828"/>
    <lineage>
        <taxon>Bacteria</taxon>
        <taxon>Pseudomonadati</taxon>
        <taxon>Pseudomonadota</taxon>
        <taxon>Alphaproteobacteria</taxon>
        <taxon>Hyphomicrobiales</taxon>
        <taxon>Methylobacteriaceae</taxon>
        <taxon>Methylobacterium</taxon>
    </lineage>
</organism>
<evidence type="ECO:0000256" key="1">
    <source>
        <dbReference type="SAM" id="MobiDB-lite"/>
    </source>
</evidence>
<sequence>MGLALHPSPTFVGTLTVVAIGAWDAARYPVTLDDSKFGPPGRTVQFCDVDLADHNAEVPRDFWHHEANWRRYPNVHAFVREQRYGEDPTVMRRRLARACGWYADNASMTPGEGLMPRIEAGVDVYAREPQRFEPGCFSTTGTVAAIDGTTCTVAAYLAHPWVPGIGSPSRPKAVTVPLAEVGIRSARRSRPYPAGRGRSAMQRSLESPDRGATRERRGPGLP</sequence>
<reference evidence="2 3" key="1">
    <citation type="submission" date="2018-05" db="EMBL/GenBank/DDBJ databases">
        <title>Complete Genome Sequence of Methylobacterium sp. 17Sr1-43.</title>
        <authorList>
            <person name="Srinivasan S."/>
        </authorList>
    </citation>
    <scope>NUCLEOTIDE SEQUENCE [LARGE SCALE GENOMIC DNA]</scope>
    <source>
        <strain evidence="2 3">17Sr1-43</strain>
    </source>
</reference>
<dbReference type="KEGG" id="meti:DK427_24900"/>
<dbReference type="Proteomes" id="UP000246058">
    <property type="component" value="Chromosome"/>
</dbReference>
<feature type="compositionally biased region" description="Basic and acidic residues" evidence="1">
    <location>
        <begin position="206"/>
        <end position="222"/>
    </location>
</feature>
<keyword evidence="3" id="KW-1185">Reference proteome</keyword>
<dbReference type="OrthoDB" id="7997374at2"/>
<name>A0A2U8VYP0_9HYPH</name>
<gene>
    <name evidence="2" type="ORF">DK427_24900</name>
</gene>
<evidence type="ECO:0000313" key="2">
    <source>
        <dbReference type="EMBL" id="AWN38568.1"/>
    </source>
</evidence>
<protein>
    <submittedName>
        <fullName evidence="2">Uncharacterized protein</fullName>
    </submittedName>
</protein>
<dbReference type="RefSeq" id="WP_109953725.1">
    <property type="nucleotide sequence ID" value="NZ_CP029551.1"/>
</dbReference>